<keyword evidence="4" id="KW-1003">Cell membrane</keyword>
<evidence type="ECO:0000313" key="9">
    <source>
        <dbReference type="EMBL" id="MCX2524748.1"/>
    </source>
</evidence>
<evidence type="ECO:0000256" key="8">
    <source>
        <dbReference type="SAM" id="Phobius"/>
    </source>
</evidence>
<dbReference type="PANTHER" id="PTHR36838:SF4">
    <property type="entry name" value="AUXIN EFFLUX CARRIER FAMILY PROTEIN"/>
    <property type="match status" value="1"/>
</dbReference>
<dbReference type="Gene3D" id="1.20.1530.20">
    <property type="match status" value="1"/>
</dbReference>
<comment type="similarity">
    <text evidence="2">Belongs to the auxin efflux carrier (TC 2.A.69) family.</text>
</comment>
<feature type="transmembrane region" description="Helical" evidence="8">
    <location>
        <begin position="250"/>
        <end position="267"/>
    </location>
</feature>
<keyword evidence="7 8" id="KW-0472">Membrane</keyword>
<evidence type="ECO:0000256" key="1">
    <source>
        <dbReference type="ARBA" id="ARBA00004651"/>
    </source>
</evidence>
<dbReference type="InterPro" id="IPR004776">
    <property type="entry name" value="Mem_transp_PIN-like"/>
</dbReference>
<proteinExistence type="inferred from homology"/>
<dbReference type="PANTHER" id="PTHR36838">
    <property type="entry name" value="AUXIN EFFLUX CARRIER FAMILY PROTEIN"/>
    <property type="match status" value="1"/>
</dbReference>
<evidence type="ECO:0000256" key="7">
    <source>
        <dbReference type="ARBA" id="ARBA00023136"/>
    </source>
</evidence>
<feature type="transmembrane region" description="Helical" evidence="8">
    <location>
        <begin position="124"/>
        <end position="146"/>
    </location>
</feature>
<feature type="transmembrane region" description="Helical" evidence="8">
    <location>
        <begin position="61"/>
        <end position="82"/>
    </location>
</feature>
<accession>A0AA41ZIX8</accession>
<evidence type="ECO:0000256" key="3">
    <source>
        <dbReference type="ARBA" id="ARBA00022448"/>
    </source>
</evidence>
<evidence type="ECO:0000256" key="5">
    <source>
        <dbReference type="ARBA" id="ARBA00022692"/>
    </source>
</evidence>
<protein>
    <submittedName>
        <fullName evidence="9">AEC family transporter</fullName>
    </submittedName>
</protein>
<dbReference type="RefSeq" id="WP_265896429.1">
    <property type="nucleotide sequence ID" value="NZ_JAPIVE010000003.1"/>
</dbReference>
<sequence>MFDFLTALWPLFALIVAGAVMKACRFPDDGFWAGADSLNYRVLFPALLFANLSTAPFGDPALPRLLAAVVLTLGVGTAGLWIARRQQGWKAARFGVWVQGCLRFNTYLGLATVGSLYGQEGLRLAAVVLGVLVPLVNILSVVALSMDNSLSLRRLMRPLLTNPLILACLAGALVNFSGIELRFGADRLVSLTAAASLPLGLLCVGAALRPRELTHELAPLCANSALRLLLFPTLAFLAAWLVHLPLMECTIVVLFFALPTAATAYALTRTMNGDSQLMAGLITLQTLLSAASLPLVLSLVGLLST</sequence>
<dbReference type="GO" id="GO:0005886">
    <property type="term" value="C:plasma membrane"/>
    <property type="evidence" value="ECO:0007669"/>
    <property type="project" value="UniProtKB-SubCell"/>
</dbReference>
<evidence type="ECO:0000256" key="4">
    <source>
        <dbReference type="ARBA" id="ARBA00022475"/>
    </source>
</evidence>
<dbReference type="InterPro" id="IPR038770">
    <property type="entry name" value="Na+/solute_symporter_sf"/>
</dbReference>
<keyword evidence="10" id="KW-1185">Reference proteome</keyword>
<feature type="transmembrane region" description="Helical" evidence="8">
    <location>
        <begin position="158"/>
        <end position="176"/>
    </location>
</feature>
<keyword evidence="6 8" id="KW-1133">Transmembrane helix</keyword>
<evidence type="ECO:0000256" key="2">
    <source>
        <dbReference type="ARBA" id="ARBA00010145"/>
    </source>
</evidence>
<comment type="subcellular location">
    <subcellularLocation>
        <location evidence="1">Cell membrane</location>
        <topology evidence="1">Multi-pass membrane protein</topology>
    </subcellularLocation>
</comment>
<feature type="transmembrane region" description="Helical" evidence="8">
    <location>
        <begin position="279"/>
        <end position="303"/>
    </location>
</feature>
<evidence type="ECO:0000313" key="10">
    <source>
        <dbReference type="Proteomes" id="UP001165678"/>
    </source>
</evidence>
<reference evidence="9" key="1">
    <citation type="submission" date="2022-11" db="EMBL/GenBank/DDBJ databases">
        <title>Larsenimonas rhizosphaerae sp. nov., isolated from a tidal mudflat.</title>
        <authorList>
            <person name="Lee S.D."/>
            <person name="Kim I.S."/>
        </authorList>
    </citation>
    <scope>NUCLEOTIDE SEQUENCE</scope>
    <source>
        <strain evidence="9">GH2-1</strain>
    </source>
</reference>
<comment type="caution">
    <text evidence="9">The sequence shown here is derived from an EMBL/GenBank/DDBJ whole genome shotgun (WGS) entry which is preliminary data.</text>
</comment>
<dbReference type="Proteomes" id="UP001165678">
    <property type="component" value="Unassembled WGS sequence"/>
</dbReference>
<dbReference type="AlphaFoldDB" id="A0AA41ZIX8"/>
<dbReference type="Pfam" id="PF03547">
    <property type="entry name" value="Mem_trans"/>
    <property type="match status" value="1"/>
</dbReference>
<keyword evidence="3" id="KW-0813">Transport</keyword>
<dbReference type="EMBL" id="JAPIVE010000003">
    <property type="protein sequence ID" value="MCX2524748.1"/>
    <property type="molecule type" value="Genomic_DNA"/>
</dbReference>
<dbReference type="GO" id="GO:0055085">
    <property type="term" value="P:transmembrane transport"/>
    <property type="evidence" value="ECO:0007669"/>
    <property type="project" value="InterPro"/>
</dbReference>
<feature type="transmembrane region" description="Helical" evidence="8">
    <location>
        <begin position="188"/>
        <end position="208"/>
    </location>
</feature>
<gene>
    <name evidence="9" type="ORF">OQ287_10910</name>
</gene>
<feature type="transmembrane region" description="Helical" evidence="8">
    <location>
        <begin position="220"/>
        <end position="244"/>
    </location>
</feature>
<name>A0AA41ZIX8_9GAMM</name>
<evidence type="ECO:0000256" key="6">
    <source>
        <dbReference type="ARBA" id="ARBA00022989"/>
    </source>
</evidence>
<keyword evidence="5 8" id="KW-0812">Transmembrane</keyword>
<organism evidence="9 10">
    <name type="scientific">Larsenimonas rhizosphaerae</name>
    <dbReference type="NCBI Taxonomy" id="2944682"/>
    <lineage>
        <taxon>Bacteria</taxon>
        <taxon>Pseudomonadati</taxon>
        <taxon>Pseudomonadota</taxon>
        <taxon>Gammaproteobacteria</taxon>
        <taxon>Oceanospirillales</taxon>
        <taxon>Halomonadaceae</taxon>
        <taxon>Larsenimonas</taxon>
    </lineage>
</organism>